<comment type="caution">
    <text evidence="1">The sequence shown here is derived from an EMBL/GenBank/DDBJ whole genome shotgun (WGS) entry which is preliminary data.</text>
</comment>
<reference evidence="1 2" key="1">
    <citation type="submission" date="2022-10" db="EMBL/GenBank/DDBJ databases">
        <authorList>
            <person name="Xie J."/>
            <person name="Shen N."/>
        </authorList>
    </citation>
    <scope>NUCLEOTIDE SEQUENCE [LARGE SCALE GENOMIC DNA]</scope>
    <source>
        <strain evidence="1 2">YIM65594</strain>
    </source>
</reference>
<keyword evidence="2" id="KW-1185">Reference proteome</keyword>
<accession>A0ABU6F6X5</accession>
<sequence length="58" mass="5741">MHNLMAKETATSVVDEFALDVSLVVEAGAPVAGLLKSTDDGCGSSCGNACASEVSNPA</sequence>
<dbReference type="EMBL" id="JAOZYC010000122">
    <property type="protein sequence ID" value="MEB8339771.1"/>
    <property type="molecule type" value="Genomic_DNA"/>
</dbReference>
<evidence type="ECO:0000313" key="1">
    <source>
        <dbReference type="EMBL" id="MEB8339771.1"/>
    </source>
</evidence>
<dbReference type="NCBIfam" id="TIGR04363">
    <property type="entry name" value="LD_lanti_pre"/>
    <property type="match status" value="1"/>
</dbReference>
<organism evidence="1 2">
    <name type="scientific">Streptomyces endophyticus</name>
    <dbReference type="NCBI Taxonomy" id="714166"/>
    <lineage>
        <taxon>Bacteria</taxon>
        <taxon>Bacillati</taxon>
        <taxon>Actinomycetota</taxon>
        <taxon>Actinomycetes</taxon>
        <taxon>Kitasatosporales</taxon>
        <taxon>Streptomycetaceae</taxon>
        <taxon>Streptomyces</taxon>
    </lineage>
</organism>
<dbReference type="RefSeq" id="WP_326018142.1">
    <property type="nucleotide sequence ID" value="NZ_JAOZYC010000122.1"/>
</dbReference>
<dbReference type="InterPro" id="IPR027575">
    <property type="entry name" value="LD_lanti_pre"/>
</dbReference>
<gene>
    <name evidence="1" type="ORF">OKJ99_19975</name>
</gene>
<dbReference type="Proteomes" id="UP001354931">
    <property type="component" value="Unassembled WGS sequence"/>
</dbReference>
<name>A0ABU6F6X5_9ACTN</name>
<evidence type="ECO:0000313" key="2">
    <source>
        <dbReference type="Proteomes" id="UP001354931"/>
    </source>
</evidence>
<proteinExistence type="predicted"/>
<protein>
    <submittedName>
        <fullName evidence="1">FxLD family lanthipeptide</fullName>
    </submittedName>
</protein>